<comment type="caution">
    <text evidence="2">The sequence shown here is derived from an EMBL/GenBank/DDBJ whole genome shotgun (WGS) entry which is preliminary data.</text>
</comment>
<dbReference type="Gene3D" id="3.40.50.1000">
    <property type="entry name" value="HAD superfamily/HAD-like"/>
    <property type="match status" value="1"/>
</dbReference>
<name>A0ABV6RGA1_9MICO</name>
<keyword evidence="3" id="KW-1185">Reference proteome</keyword>
<proteinExistence type="predicted"/>
<dbReference type="InterPro" id="IPR036412">
    <property type="entry name" value="HAD-like_sf"/>
</dbReference>
<keyword evidence="1 2" id="KW-0378">Hydrolase</keyword>
<dbReference type="GO" id="GO:0016787">
    <property type="term" value="F:hydrolase activity"/>
    <property type="evidence" value="ECO:0007669"/>
    <property type="project" value="UniProtKB-KW"/>
</dbReference>
<dbReference type="PANTHER" id="PTHR43316">
    <property type="entry name" value="HYDROLASE, HALOACID DELAHOGENASE-RELATED"/>
    <property type="match status" value="1"/>
</dbReference>
<evidence type="ECO:0000313" key="3">
    <source>
        <dbReference type="Proteomes" id="UP001589793"/>
    </source>
</evidence>
<accession>A0ABV6RGA1</accession>
<dbReference type="Pfam" id="PF00702">
    <property type="entry name" value="Hydrolase"/>
    <property type="match status" value="1"/>
</dbReference>
<dbReference type="EMBL" id="JBHLSV010000037">
    <property type="protein sequence ID" value="MFC0676030.1"/>
    <property type="molecule type" value="Genomic_DNA"/>
</dbReference>
<evidence type="ECO:0000256" key="1">
    <source>
        <dbReference type="ARBA" id="ARBA00022801"/>
    </source>
</evidence>
<organism evidence="2 3">
    <name type="scientific">Brachybacterium hainanense</name>
    <dbReference type="NCBI Taxonomy" id="1541174"/>
    <lineage>
        <taxon>Bacteria</taxon>
        <taxon>Bacillati</taxon>
        <taxon>Actinomycetota</taxon>
        <taxon>Actinomycetes</taxon>
        <taxon>Micrococcales</taxon>
        <taxon>Dermabacteraceae</taxon>
        <taxon>Brachybacterium</taxon>
    </lineage>
</organism>
<gene>
    <name evidence="2" type="ORF">ACFFF6_18935</name>
</gene>
<dbReference type="SUPFAM" id="SSF56784">
    <property type="entry name" value="HAD-like"/>
    <property type="match status" value="1"/>
</dbReference>
<dbReference type="RefSeq" id="WP_376983073.1">
    <property type="nucleotide sequence ID" value="NZ_JBHLSV010000037.1"/>
</dbReference>
<reference evidence="2 3" key="1">
    <citation type="submission" date="2024-09" db="EMBL/GenBank/DDBJ databases">
        <authorList>
            <person name="Sun Q."/>
            <person name="Mori K."/>
        </authorList>
    </citation>
    <scope>NUCLEOTIDE SEQUENCE [LARGE SCALE GENOMIC DNA]</scope>
    <source>
        <strain evidence="2 3">CICC 10874</strain>
    </source>
</reference>
<dbReference type="Proteomes" id="UP001589793">
    <property type="component" value="Unassembled WGS sequence"/>
</dbReference>
<dbReference type="InterPro" id="IPR023214">
    <property type="entry name" value="HAD_sf"/>
</dbReference>
<sequence>MDDVLPARPATGSSLAVIEGLLASGATSAVVSDLDGVLRVFDPELWAELDERMSVPAGTAFRAILASPVLGEVIRGRMTHARWRERARADLAAAGVPAGQAHDAVARWAAAPARVDPQVRDLLIRAREAGRTVLVLTNGTDRVREEVAALDLAAVIGPEGERLLSSHEIGSAKPEQETYAAAHRRLEELAGAPLAADEVVLLDDSPGNVEAAMAFGWRAVLHEAPGTPRG</sequence>
<dbReference type="InterPro" id="IPR051540">
    <property type="entry name" value="S-2-haloacid_dehalogenase"/>
</dbReference>
<evidence type="ECO:0000313" key="2">
    <source>
        <dbReference type="EMBL" id="MFC0676030.1"/>
    </source>
</evidence>
<protein>
    <submittedName>
        <fullName evidence="2">HAD family hydrolase</fullName>
    </submittedName>
</protein>